<evidence type="ECO:0000256" key="1">
    <source>
        <dbReference type="ARBA" id="ARBA00004141"/>
    </source>
</evidence>
<dbReference type="InterPro" id="IPR050256">
    <property type="entry name" value="Glycosyltransferase_2"/>
</dbReference>
<keyword evidence="4 7" id="KW-0812">Transmembrane</keyword>
<keyword evidence="3 9" id="KW-0808">Transferase</keyword>
<keyword evidence="5 7" id="KW-1133">Transmembrane helix</keyword>
<dbReference type="InterPro" id="IPR029044">
    <property type="entry name" value="Nucleotide-diphossugar_trans"/>
</dbReference>
<keyword evidence="10" id="KW-1185">Reference proteome</keyword>
<dbReference type="SUPFAM" id="SSF53448">
    <property type="entry name" value="Nucleotide-diphospho-sugar transferases"/>
    <property type="match status" value="1"/>
</dbReference>
<evidence type="ECO:0000256" key="2">
    <source>
        <dbReference type="ARBA" id="ARBA00022676"/>
    </source>
</evidence>
<dbReference type="PANTHER" id="PTHR48090">
    <property type="entry name" value="UNDECAPRENYL-PHOSPHATE 4-DEOXY-4-FORMAMIDO-L-ARABINOSE TRANSFERASE-RELATED"/>
    <property type="match status" value="1"/>
</dbReference>
<dbReference type="Pfam" id="PF00535">
    <property type="entry name" value="Glycos_transf_2"/>
    <property type="match status" value="1"/>
</dbReference>
<protein>
    <submittedName>
        <fullName evidence="9">Glycosyltransferase</fullName>
    </submittedName>
</protein>
<organism evidence="9 10">
    <name type="scientific">Acidovorax carolinensis</name>
    <dbReference type="NCBI Taxonomy" id="553814"/>
    <lineage>
        <taxon>Bacteria</taxon>
        <taxon>Pseudomonadati</taxon>
        <taxon>Pseudomonadota</taxon>
        <taxon>Betaproteobacteria</taxon>
        <taxon>Burkholderiales</taxon>
        <taxon>Comamonadaceae</taxon>
        <taxon>Acidovorax</taxon>
    </lineage>
</organism>
<dbReference type="EMBL" id="CP021361">
    <property type="protein sequence ID" value="ART51133.1"/>
    <property type="molecule type" value="Genomic_DNA"/>
</dbReference>
<name>A0A240U147_9BURK</name>
<evidence type="ECO:0000313" key="10">
    <source>
        <dbReference type="Proteomes" id="UP000194432"/>
    </source>
</evidence>
<dbReference type="KEGG" id="acin:CBP34_04865"/>
<dbReference type="CDD" id="cd04187">
    <property type="entry name" value="DPM1_like_bac"/>
    <property type="match status" value="1"/>
</dbReference>
<keyword evidence="6 7" id="KW-0472">Membrane</keyword>
<proteinExistence type="predicted"/>
<dbReference type="Gene3D" id="3.90.550.10">
    <property type="entry name" value="Spore Coat Polysaccharide Biosynthesis Protein SpsA, Chain A"/>
    <property type="match status" value="1"/>
</dbReference>
<evidence type="ECO:0000256" key="7">
    <source>
        <dbReference type="SAM" id="Phobius"/>
    </source>
</evidence>
<evidence type="ECO:0000256" key="4">
    <source>
        <dbReference type="ARBA" id="ARBA00022692"/>
    </source>
</evidence>
<gene>
    <name evidence="9" type="ORF">CBP34_04865</name>
</gene>
<feature type="domain" description="Glycosyltransferase 2-like" evidence="8">
    <location>
        <begin position="32"/>
        <end position="191"/>
    </location>
</feature>
<dbReference type="AlphaFoldDB" id="A0A240U147"/>
<feature type="transmembrane region" description="Helical" evidence="7">
    <location>
        <begin position="255"/>
        <end position="276"/>
    </location>
</feature>
<evidence type="ECO:0000256" key="6">
    <source>
        <dbReference type="ARBA" id="ARBA00023136"/>
    </source>
</evidence>
<dbReference type="InterPro" id="IPR001173">
    <property type="entry name" value="Glyco_trans_2-like"/>
</dbReference>
<comment type="subcellular location">
    <subcellularLocation>
        <location evidence="1">Membrane</location>
        <topology evidence="1">Multi-pass membrane protein</topology>
    </subcellularLocation>
</comment>
<accession>A0A240U147</accession>
<dbReference type="Proteomes" id="UP000194432">
    <property type="component" value="Chromosome 1"/>
</dbReference>
<reference evidence="9 10" key="1">
    <citation type="submission" date="2017-05" db="EMBL/GenBank/DDBJ databases">
        <title>Polyphasic characterization of four soil-derived phenanthrene-degrading Acidovorax strains and proposal of Acidovorax phenanthrenivorans sp. nov.</title>
        <authorList>
            <person name="Singleton D.R."/>
            <person name="Lee J."/>
            <person name="Dickey A.N."/>
            <person name="Stroud A."/>
            <person name="Scholl E.H."/>
            <person name="Wright F.A."/>
            <person name="Aitken M.D."/>
        </authorList>
    </citation>
    <scope>NUCLEOTIDE SEQUENCE [LARGE SCALE GENOMIC DNA]</scope>
    <source>
        <strain evidence="9">NA3</strain>
    </source>
</reference>
<evidence type="ECO:0000256" key="5">
    <source>
        <dbReference type="ARBA" id="ARBA00022989"/>
    </source>
</evidence>
<keyword evidence="2" id="KW-0328">Glycosyltransferase</keyword>
<feature type="transmembrane region" description="Helical" evidence="7">
    <location>
        <begin position="288"/>
        <end position="313"/>
    </location>
</feature>
<dbReference type="PANTHER" id="PTHR48090:SF1">
    <property type="entry name" value="PROPHAGE BACTOPRENOL GLUCOSYL TRANSFERASE HOMOLOG"/>
    <property type="match status" value="1"/>
</dbReference>
<evidence type="ECO:0000256" key="3">
    <source>
        <dbReference type="ARBA" id="ARBA00022679"/>
    </source>
</evidence>
<dbReference type="GO" id="GO:0016757">
    <property type="term" value="F:glycosyltransferase activity"/>
    <property type="evidence" value="ECO:0007669"/>
    <property type="project" value="UniProtKB-KW"/>
</dbReference>
<evidence type="ECO:0000313" key="9">
    <source>
        <dbReference type="EMBL" id="ART51133.1"/>
    </source>
</evidence>
<dbReference type="RefSeq" id="WP_094097471.1">
    <property type="nucleotide sequence ID" value="NZ_CP021361.1"/>
</dbReference>
<sequence>MLARESIASLGISAAAKTTGIEAVPRALESISCVVPCYNESENLERLLPQLSAALALLAPQWEIVLVDDGSTDATGAHLAQWTRQPGVRALQLSRNFGKEAALTAGLQAAAGQVVVMMDADLQHSPAMLDSFVRHWRAGADVVYAMRTHREAESGFKRLGVRWFYGLINGADRFEVPPGAGDFRLMDRKVVTALLALPERNRFMKGLYAWVGFEAVAVPYVPDERAHGQSHFSPLRMIALALDGLTAFTVWPLRAVVALGFALALLAFGYGTYLVVDYLMYGHDVNGWTTIVVSLMFFAGVQLVSLGVVGEYVGRIYGEVKQRPLYVVKRELGRGLQEDA</sequence>
<dbReference type="GO" id="GO:0005886">
    <property type="term" value="C:plasma membrane"/>
    <property type="evidence" value="ECO:0007669"/>
    <property type="project" value="TreeGrafter"/>
</dbReference>
<evidence type="ECO:0000259" key="8">
    <source>
        <dbReference type="Pfam" id="PF00535"/>
    </source>
</evidence>